<dbReference type="EMBL" id="MU267597">
    <property type="protein sequence ID" value="KAH7915738.1"/>
    <property type="molecule type" value="Genomic_DNA"/>
</dbReference>
<reference evidence="1" key="1">
    <citation type="journal article" date="2021" name="New Phytol.">
        <title>Evolutionary innovations through gain and loss of genes in the ectomycorrhizal Boletales.</title>
        <authorList>
            <person name="Wu G."/>
            <person name="Miyauchi S."/>
            <person name="Morin E."/>
            <person name="Kuo A."/>
            <person name="Drula E."/>
            <person name="Varga T."/>
            <person name="Kohler A."/>
            <person name="Feng B."/>
            <person name="Cao Y."/>
            <person name="Lipzen A."/>
            <person name="Daum C."/>
            <person name="Hundley H."/>
            <person name="Pangilinan J."/>
            <person name="Johnson J."/>
            <person name="Barry K."/>
            <person name="LaButti K."/>
            <person name="Ng V."/>
            <person name="Ahrendt S."/>
            <person name="Min B."/>
            <person name="Choi I.G."/>
            <person name="Park H."/>
            <person name="Plett J.M."/>
            <person name="Magnuson J."/>
            <person name="Spatafora J.W."/>
            <person name="Nagy L.G."/>
            <person name="Henrissat B."/>
            <person name="Grigoriev I.V."/>
            <person name="Yang Z.L."/>
            <person name="Xu J."/>
            <person name="Martin F.M."/>
        </authorList>
    </citation>
    <scope>NUCLEOTIDE SEQUENCE</scope>
    <source>
        <strain evidence="1">ATCC 28755</strain>
    </source>
</reference>
<keyword evidence="2" id="KW-1185">Reference proteome</keyword>
<sequence length="221" mass="24846">MVKSKEDTIAGFNEQVNMTVGEPEPWLASDKSHEAGTGVGLQSGKKIVEILKKNPDKDPSAYEQKDLDHMHKVVGYINRHLAQEGHLKETKTKQELANTKSTISLKNWGHDPIKSMNEERESVQNDLTSSEDEKTSGSSAKSKRKREESEDSKASTIKKRRKDNHAKTIDNDGSSDHVITFNSGTKPVQPKPRKKDSKCVQRMGTRKSPRRKTDRPDGKTR</sequence>
<gene>
    <name evidence="1" type="ORF">BJ138DRAFT_1141177</name>
</gene>
<organism evidence="1 2">
    <name type="scientific">Hygrophoropsis aurantiaca</name>
    <dbReference type="NCBI Taxonomy" id="72124"/>
    <lineage>
        <taxon>Eukaryota</taxon>
        <taxon>Fungi</taxon>
        <taxon>Dikarya</taxon>
        <taxon>Basidiomycota</taxon>
        <taxon>Agaricomycotina</taxon>
        <taxon>Agaricomycetes</taxon>
        <taxon>Agaricomycetidae</taxon>
        <taxon>Boletales</taxon>
        <taxon>Coniophorineae</taxon>
        <taxon>Hygrophoropsidaceae</taxon>
        <taxon>Hygrophoropsis</taxon>
    </lineage>
</organism>
<accession>A0ACB8ARU1</accession>
<evidence type="ECO:0000313" key="1">
    <source>
        <dbReference type="EMBL" id="KAH7915738.1"/>
    </source>
</evidence>
<protein>
    <submittedName>
        <fullName evidence="1">Uncharacterized protein</fullName>
    </submittedName>
</protein>
<comment type="caution">
    <text evidence="1">The sequence shown here is derived from an EMBL/GenBank/DDBJ whole genome shotgun (WGS) entry which is preliminary data.</text>
</comment>
<dbReference type="Proteomes" id="UP000790377">
    <property type="component" value="Unassembled WGS sequence"/>
</dbReference>
<name>A0ACB8ARU1_9AGAM</name>
<proteinExistence type="predicted"/>
<evidence type="ECO:0000313" key="2">
    <source>
        <dbReference type="Proteomes" id="UP000790377"/>
    </source>
</evidence>